<feature type="transmembrane region" description="Helical" evidence="2">
    <location>
        <begin position="90"/>
        <end position="111"/>
    </location>
</feature>
<evidence type="ECO:0000256" key="1">
    <source>
        <dbReference type="SAM" id="MobiDB-lite"/>
    </source>
</evidence>
<feature type="region of interest" description="Disordered" evidence="1">
    <location>
        <begin position="1"/>
        <end position="70"/>
    </location>
</feature>
<proteinExistence type="predicted"/>
<dbReference type="AlphaFoldDB" id="A0A9X3LWF8"/>
<sequence>MDDQTRRIPRDNSGDRTEYLGPTTPAPRQYMPGEENQTAYIGNYDSYENYDNYGDPQPYDEPYRPESYNRRDQYNQPVVPENEEKNNTSAIALGAIAVLLCAAAVVLFFLWRGAETRANQPPPAPVTLTETETVTTSKEGFLDGLLNRDRDGEGEITLPTELPTDLPTEIPTEIPEDVRNDFQSMLDELKSLIDQMKTSN</sequence>
<keyword evidence="2" id="KW-1133">Transmembrane helix</keyword>
<dbReference type="RefSeq" id="WP_269965802.1">
    <property type="nucleotide sequence ID" value="NZ_JAKMUS010000011.1"/>
</dbReference>
<feature type="compositionally biased region" description="Basic and acidic residues" evidence="1">
    <location>
        <begin position="61"/>
        <end position="70"/>
    </location>
</feature>
<keyword evidence="4" id="KW-1185">Reference proteome</keyword>
<organism evidence="3 4">
    <name type="scientific">Corynebacterium meitnerae</name>
    <dbReference type="NCBI Taxonomy" id="2913498"/>
    <lineage>
        <taxon>Bacteria</taxon>
        <taxon>Bacillati</taxon>
        <taxon>Actinomycetota</taxon>
        <taxon>Actinomycetes</taxon>
        <taxon>Mycobacteriales</taxon>
        <taxon>Corynebacteriaceae</taxon>
        <taxon>Corynebacterium</taxon>
    </lineage>
</organism>
<reference evidence="3" key="1">
    <citation type="submission" date="2022-02" db="EMBL/GenBank/DDBJ databases">
        <title>Corynebacterium sp. from urogenital microbiome.</title>
        <authorList>
            <person name="Cappelli E.A."/>
            <person name="Ribeiro T.G."/>
            <person name="Peixe L."/>
        </authorList>
    </citation>
    <scope>NUCLEOTIDE SEQUENCE</scope>
    <source>
        <strain evidence="3">C8Ua_172</strain>
    </source>
</reference>
<gene>
    <name evidence="3" type="ORF">L8U60_07795</name>
</gene>
<accession>A0A9X3LWF8</accession>
<dbReference type="EMBL" id="JAKMUS010000011">
    <property type="protein sequence ID" value="MCZ9294385.1"/>
    <property type="molecule type" value="Genomic_DNA"/>
</dbReference>
<evidence type="ECO:0000313" key="4">
    <source>
        <dbReference type="Proteomes" id="UP001146468"/>
    </source>
</evidence>
<dbReference type="Proteomes" id="UP001146468">
    <property type="component" value="Unassembled WGS sequence"/>
</dbReference>
<keyword evidence="2" id="KW-0472">Membrane</keyword>
<keyword evidence="2" id="KW-0812">Transmembrane</keyword>
<evidence type="ECO:0000313" key="3">
    <source>
        <dbReference type="EMBL" id="MCZ9294385.1"/>
    </source>
</evidence>
<name>A0A9X3LWF8_9CORY</name>
<comment type="caution">
    <text evidence="3">The sequence shown here is derived from an EMBL/GenBank/DDBJ whole genome shotgun (WGS) entry which is preliminary data.</text>
</comment>
<protein>
    <submittedName>
        <fullName evidence="3">Uncharacterized protein</fullName>
    </submittedName>
</protein>
<feature type="compositionally biased region" description="Basic and acidic residues" evidence="1">
    <location>
        <begin position="1"/>
        <end position="18"/>
    </location>
</feature>
<evidence type="ECO:0000256" key="2">
    <source>
        <dbReference type="SAM" id="Phobius"/>
    </source>
</evidence>